<dbReference type="InterPro" id="IPR010272">
    <property type="entry name" value="T6SS_TssF"/>
</dbReference>
<comment type="caution">
    <text evidence="1">The sequence shown here is derived from an EMBL/GenBank/DDBJ whole genome shotgun (WGS) entry which is preliminary data.</text>
</comment>
<evidence type="ECO:0000313" key="2">
    <source>
        <dbReference type="Proteomes" id="UP001596091"/>
    </source>
</evidence>
<accession>A0ABW1EH78</accession>
<sequence>MRDEMLLFYERELDYMRKSAAQFAEKHPKVASRLVLEPTKCEDPHVERLLEAFAFLTARIHLKMEDEFPEITEALLTVIYPQLVRPLPSMSVVEFQLDPEKGKLASGLKIDRSTPLYSKPVQGMPCTFRTCYDTTLWPITVSAAELSAPSRLKPAVKTSDSAWAIRLELRCARDITFVGLQPDKLRFYLDGESGLVNILYELLFSRVNRILVRDLTEGSRLAPITLPTSALSAVGFGPDEGLFPYPSSSFAGHRLLLEYFAFPEKFFFIDLAGLDQAGAAGFKDALEVIFLISDVESDGRLQRLELELSKKTFRLGCSPVVNLFTQVAEPIQLNQRKYEYSIAPDVRRPYAMEVFSVDEVGAINSANQKITTYEPFYSLRHSARKEDRPCFWLARRRASNRPNDDGTDLYLSLVDLSMSTVHPDATVLSVRTTCTNRDLPSRLPFGNQDSDFEMEGAAAMRRIVALRKPTPTVRPALGKSTLWRLVSHLSINYLSLVEEGKTSLQEILRLYDVGRTAYSQNVIQSILNIRSSRHFTRLISPEGVSFARGIKIDLELDEDQFTGSGAFLFASVLDRFFGLCASLNSFTRLRVTTPQRKEALHEWEPRAGRKLLI</sequence>
<gene>
    <name evidence="1" type="primary">tssF</name>
    <name evidence="1" type="ORF">ACFPT7_13710</name>
</gene>
<keyword evidence="2" id="KW-1185">Reference proteome</keyword>
<evidence type="ECO:0000313" key="1">
    <source>
        <dbReference type="EMBL" id="MFC5863355.1"/>
    </source>
</evidence>
<dbReference type="Pfam" id="PF05947">
    <property type="entry name" value="T6SS_TssF"/>
    <property type="match status" value="1"/>
</dbReference>
<dbReference type="Proteomes" id="UP001596091">
    <property type="component" value="Unassembled WGS sequence"/>
</dbReference>
<reference evidence="2" key="1">
    <citation type="journal article" date="2019" name="Int. J. Syst. Evol. Microbiol.">
        <title>The Global Catalogue of Microorganisms (GCM) 10K type strain sequencing project: providing services to taxonomists for standard genome sequencing and annotation.</title>
        <authorList>
            <consortium name="The Broad Institute Genomics Platform"/>
            <consortium name="The Broad Institute Genome Sequencing Center for Infectious Disease"/>
            <person name="Wu L."/>
            <person name="Ma J."/>
        </authorList>
    </citation>
    <scope>NUCLEOTIDE SEQUENCE [LARGE SCALE GENOMIC DNA]</scope>
    <source>
        <strain evidence="2">JCM 4087</strain>
    </source>
</reference>
<dbReference type="RefSeq" id="WP_263341359.1">
    <property type="nucleotide sequence ID" value="NZ_JAGSYH010000007.1"/>
</dbReference>
<dbReference type="EMBL" id="JBHSPH010000004">
    <property type="protein sequence ID" value="MFC5863355.1"/>
    <property type="molecule type" value="Genomic_DNA"/>
</dbReference>
<dbReference type="PANTHER" id="PTHR35370:SF1">
    <property type="entry name" value="TYPE VI SECRETION SYSTEM COMPONENT TSSF1"/>
    <property type="match status" value="1"/>
</dbReference>
<dbReference type="NCBIfam" id="TIGR03359">
    <property type="entry name" value="VI_chp_6"/>
    <property type="match status" value="1"/>
</dbReference>
<proteinExistence type="predicted"/>
<protein>
    <submittedName>
        <fullName evidence="1">Type VI secretion system baseplate subunit TssF</fullName>
    </submittedName>
</protein>
<organism evidence="1 2">
    <name type="scientific">Acidicapsa dinghuensis</name>
    <dbReference type="NCBI Taxonomy" id="2218256"/>
    <lineage>
        <taxon>Bacteria</taxon>
        <taxon>Pseudomonadati</taxon>
        <taxon>Acidobacteriota</taxon>
        <taxon>Terriglobia</taxon>
        <taxon>Terriglobales</taxon>
        <taxon>Acidobacteriaceae</taxon>
        <taxon>Acidicapsa</taxon>
    </lineage>
</organism>
<dbReference type="PIRSF" id="PIRSF028304">
    <property type="entry name" value="UCP028304"/>
    <property type="match status" value="1"/>
</dbReference>
<dbReference type="PANTHER" id="PTHR35370">
    <property type="entry name" value="CYTOPLASMIC PROTEIN-RELATED-RELATED"/>
    <property type="match status" value="1"/>
</dbReference>
<name>A0ABW1EH78_9BACT</name>